<feature type="domain" description="Heterogeneous nuclear ribonucleoprotein Q acidic" evidence="2">
    <location>
        <begin position="715"/>
        <end position="784"/>
    </location>
</feature>
<dbReference type="CDD" id="cd21039">
    <property type="entry name" value="NURR"/>
    <property type="match status" value="2"/>
</dbReference>
<feature type="region of interest" description="Disordered" evidence="1">
    <location>
        <begin position="241"/>
        <end position="261"/>
    </location>
</feature>
<feature type="compositionally biased region" description="Basic and acidic residues" evidence="1">
    <location>
        <begin position="97"/>
        <end position="126"/>
    </location>
</feature>
<feature type="compositionally biased region" description="Acidic residues" evidence="1">
    <location>
        <begin position="35"/>
        <end position="51"/>
    </location>
</feature>
<dbReference type="STRING" id="1156394.T0QXY4"/>
<protein>
    <recommendedName>
        <fullName evidence="2">Heterogeneous nuclear ribonucleoprotein Q acidic domain-containing protein</fullName>
    </recommendedName>
</protein>
<dbReference type="Proteomes" id="UP000030762">
    <property type="component" value="Unassembled WGS sequence"/>
</dbReference>
<dbReference type="EMBL" id="JH767140">
    <property type="protein sequence ID" value="EQC38905.1"/>
    <property type="molecule type" value="Genomic_DNA"/>
</dbReference>
<dbReference type="VEuPathDB" id="FungiDB:SDRG_03863"/>
<organism evidence="3 4">
    <name type="scientific">Saprolegnia diclina (strain VS20)</name>
    <dbReference type="NCBI Taxonomy" id="1156394"/>
    <lineage>
        <taxon>Eukaryota</taxon>
        <taxon>Sar</taxon>
        <taxon>Stramenopiles</taxon>
        <taxon>Oomycota</taxon>
        <taxon>Saprolegniomycetes</taxon>
        <taxon>Saprolegniales</taxon>
        <taxon>Saprolegniaceae</taxon>
        <taxon>Saprolegnia</taxon>
    </lineage>
</organism>
<feature type="domain" description="Heterogeneous nuclear ribonucleoprotein Q acidic" evidence="2">
    <location>
        <begin position="591"/>
        <end position="658"/>
    </location>
</feature>
<dbReference type="Pfam" id="PF18360">
    <property type="entry name" value="hnRNP_Q_AcD"/>
    <property type="match status" value="2"/>
</dbReference>
<accession>T0QXY4</accession>
<evidence type="ECO:0000256" key="1">
    <source>
        <dbReference type="SAM" id="MobiDB-lite"/>
    </source>
</evidence>
<dbReference type="eggNOG" id="ENOG502RYF3">
    <property type="taxonomic scope" value="Eukaryota"/>
</dbReference>
<evidence type="ECO:0000259" key="2">
    <source>
        <dbReference type="Pfam" id="PF18360"/>
    </source>
</evidence>
<dbReference type="InterPro" id="IPR041337">
    <property type="entry name" value="hnRNP_Q_AcD"/>
</dbReference>
<dbReference type="AlphaFoldDB" id="T0QXY4"/>
<evidence type="ECO:0000313" key="4">
    <source>
        <dbReference type="Proteomes" id="UP000030762"/>
    </source>
</evidence>
<dbReference type="OrthoDB" id="79602at2759"/>
<dbReference type="OMA" id="LPPCVHE"/>
<proteinExistence type="predicted"/>
<feature type="region of interest" description="Disordered" evidence="1">
    <location>
        <begin position="97"/>
        <end position="171"/>
    </location>
</feature>
<reference evidence="3 4" key="1">
    <citation type="submission" date="2012-04" db="EMBL/GenBank/DDBJ databases">
        <title>The Genome Sequence of Saprolegnia declina VS20.</title>
        <authorList>
            <consortium name="The Broad Institute Genome Sequencing Platform"/>
            <person name="Russ C."/>
            <person name="Nusbaum C."/>
            <person name="Tyler B."/>
            <person name="van West P."/>
            <person name="Dieguez-Uribeondo J."/>
            <person name="de Bruijn I."/>
            <person name="Tripathy S."/>
            <person name="Jiang R."/>
            <person name="Young S.K."/>
            <person name="Zeng Q."/>
            <person name="Gargeya S."/>
            <person name="Fitzgerald M."/>
            <person name="Haas B."/>
            <person name="Abouelleil A."/>
            <person name="Alvarado L."/>
            <person name="Arachchi H.M."/>
            <person name="Berlin A."/>
            <person name="Chapman S.B."/>
            <person name="Goldberg J."/>
            <person name="Griggs A."/>
            <person name="Gujja S."/>
            <person name="Hansen M."/>
            <person name="Howarth C."/>
            <person name="Imamovic A."/>
            <person name="Larimer J."/>
            <person name="McCowen C."/>
            <person name="Montmayeur A."/>
            <person name="Murphy C."/>
            <person name="Neiman D."/>
            <person name="Pearson M."/>
            <person name="Priest M."/>
            <person name="Roberts A."/>
            <person name="Saif S."/>
            <person name="Shea T."/>
            <person name="Sisk P."/>
            <person name="Sykes S."/>
            <person name="Wortman J."/>
            <person name="Nusbaum C."/>
            <person name="Birren B."/>
        </authorList>
    </citation>
    <scope>NUCLEOTIDE SEQUENCE [LARGE SCALE GENOMIC DNA]</scope>
    <source>
        <strain evidence="3 4">VS20</strain>
    </source>
</reference>
<dbReference type="GeneID" id="19944590"/>
<keyword evidence="4" id="KW-1185">Reference proteome</keyword>
<sequence length="790" mass="85913">MEATMEGSTGPAAPIADSGFLPMSHVSEKRPLEENLVDGDDLEEDDDDFDDEKPVLHVAKKARLGDDDESELQHDHDMEVVEAEAPTMALDAVELDDASRSDDVAAHEHVAGEDKTMEYDPEHTESADATPADSPISIQDDDEPEMMWTQRIEPDQMDDAAEPEQSHTAPDVVQVHDAPEDEPMANELEAVPVQEEPEVYEAPEAIQVQEAPEAVQVDEAPDAVLVNEAPDAVQVNETPEIVQTDEAPAQADAPEDEPTTTDVVDVTMDGDDAPASTTTDGASAMLPLFADDADPAEMEPYDPDDYEMPADDVNTPPIRAFPLPPCVHECVEAVLAEIRLTEPSVVFDERTLLAMNALTTVHAAEVIKRFQAVITASAVPPDTYTALCDIISDVKAKKPMKKEPATPKPAPILADAVWARLLDCQADGAANFTLRDLRSSSALDALGKLPAFAQLTVVSRFVKSSLSTIRAKDAHLTQLILTYHQENPLVTSLRPVAEVDPSTATDSSFFEFGYAPPQPPQGILAETPVRSFPLWDQIRAEKSSAPGDLKVTSGKSKLFASAARTAPSSTSSSSSTPSLVALFRQSDMYPRLSPTVRDAMEDVYATSRMKDVVNDTVLLRLMKLPDHLALRAVENFRSTDTAHVDNINGFFVGIITRVMERERTTGPPQGRLDPRGFPTGDFSRPPSAFQPTGAHLGAPMPWAHLPAFDQHIRNMPLSVQTELSHMVAAGVLASIDELAEKCYEILGQLSEPLALEVLNRYTTSNLDSVRNRSGFLIGVIKRCRQEYGLL</sequence>
<dbReference type="InParanoid" id="T0QXY4"/>
<feature type="region of interest" description="Disordered" evidence="1">
    <location>
        <begin position="1"/>
        <end position="52"/>
    </location>
</feature>
<name>T0QXY4_SAPDV</name>
<evidence type="ECO:0000313" key="3">
    <source>
        <dbReference type="EMBL" id="EQC38905.1"/>
    </source>
</evidence>
<gene>
    <name evidence="3" type="ORF">SDRG_03863</name>
</gene>
<dbReference type="RefSeq" id="XP_008607729.1">
    <property type="nucleotide sequence ID" value="XM_008609507.1"/>
</dbReference>